<sequence>MCSIKFSLGVIQTLVNRKLVKVTNTGAGFFIELEDAG</sequence>
<evidence type="ECO:0000313" key="2">
    <source>
        <dbReference type="EMBL" id="QFS52692.1"/>
    </source>
</evidence>
<dbReference type="KEGG" id="nsh:GXM_09113"/>
<dbReference type="AlphaFoldDB" id="A0A5P8WJR3"/>
<accession>A0A5P8WJR3</accession>
<dbReference type="Proteomes" id="UP000326678">
    <property type="component" value="Chromosome pGXM02"/>
</dbReference>
<evidence type="ECO:0000313" key="3">
    <source>
        <dbReference type="Proteomes" id="UP000326678"/>
    </source>
</evidence>
<name>A0A5P8WJR3_9NOSO</name>
<organism evidence="2 3">
    <name type="scientific">Nostoc sphaeroides CCNUC1</name>
    <dbReference type="NCBI Taxonomy" id="2653204"/>
    <lineage>
        <taxon>Bacteria</taxon>
        <taxon>Bacillati</taxon>
        <taxon>Cyanobacteriota</taxon>
        <taxon>Cyanophyceae</taxon>
        <taxon>Nostocales</taxon>
        <taxon>Nostocaceae</taxon>
        <taxon>Nostoc</taxon>
    </lineage>
</organism>
<evidence type="ECO:0000313" key="1">
    <source>
        <dbReference type="EMBL" id="QFS51619.1"/>
    </source>
</evidence>
<gene>
    <name evidence="1" type="ORF">GXM_09113</name>
    <name evidence="2" type="ORF">GXM_10447</name>
</gene>
<dbReference type="EMBL" id="CP045227">
    <property type="protein sequence ID" value="QFS51619.1"/>
    <property type="molecule type" value="Genomic_DNA"/>
</dbReference>
<reference evidence="2 3" key="1">
    <citation type="submission" date="2019-10" db="EMBL/GenBank/DDBJ databases">
        <title>Genomic and transcriptomic insights into the perfect genentic adaptation of a filamentous nitrogen-fixing cyanobacterium to rice fields.</title>
        <authorList>
            <person name="Chen Z."/>
        </authorList>
    </citation>
    <scope>NUCLEOTIDE SEQUENCE [LARGE SCALE GENOMIC DNA]</scope>
    <source>
        <strain evidence="2">CCNUC1</strain>
    </source>
</reference>
<protein>
    <submittedName>
        <fullName evidence="2">Uncharacterized protein</fullName>
    </submittedName>
</protein>
<proteinExistence type="predicted"/>
<dbReference type="KEGG" id="nsh:GXM_10447"/>
<keyword evidence="3" id="KW-1185">Reference proteome</keyword>
<dbReference type="EMBL" id="CP045229">
    <property type="protein sequence ID" value="QFS52692.1"/>
    <property type="molecule type" value="Genomic_DNA"/>
</dbReference>
<dbReference type="Proteomes" id="UP000326678">
    <property type="component" value="Chromosome Gxm2"/>
</dbReference>